<gene>
    <name evidence="2" type="ORF">lpari_02930</name>
</gene>
<evidence type="ECO:0000313" key="2">
    <source>
        <dbReference type="EMBL" id="OEH46048.1"/>
    </source>
</evidence>
<keyword evidence="3" id="KW-1185">Reference proteome</keyword>
<protein>
    <submittedName>
        <fullName evidence="2">Uncharacterized protein</fullName>
    </submittedName>
</protein>
<dbReference type="EMBL" id="LSOG01000078">
    <property type="protein sequence ID" value="OEH46048.1"/>
    <property type="molecule type" value="Genomic_DNA"/>
</dbReference>
<dbReference type="OrthoDB" id="9990841at2"/>
<name>A0A1E5JPT5_9GAMM</name>
<organism evidence="2 3">
    <name type="scientific">Legionella parisiensis</name>
    <dbReference type="NCBI Taxonomy" id="45071"/>
    <lineage>
        <taxon>Bacteria</taxon>
        <taxon>Pseudomonadati</taxon>
        <taxon>Pseudomonadota</taxon>
        <taxon>Gammaproteobacteria</taxon>
        <taxon>Legionellales</taxon>
        <taxon>Legionellaceae</taxon>
        <taxon>Legionella</taxon>
    </lineage>
</organism>
<dbReference type="STRING" id="45071.Lpar_0340"/>
<evidence type="ECO:0000313" key="3">
    <source>
        <dbReference type="Proteomes" id="UP000095229"/>
    </source>
</evidence>
<evidence type="ECO:0000256" key="1">
    <source>
        <dbReference type="SAM" id="MobiDB-lite"/>
    </source>
</evidence>
<comment type="caution">
    <text evidence="2">The sequence shown here is derived from an EMBL/GenBank/DDBJ whole genome shotgun (WGS) entry which is preliminary data.</text>
</comment>
<reference evidence="2 3" key="1">
    <citation type="submission" date="2016-02" db="EMBL/GenBank/DDBJ databases">
        <title>Secondary metabolites in Legionella.</title>
        <authorList>
            <person name="Tobias N.J."/>
            <person name="Bode H.B."/>
        </authorList>
    </citation>
    <scope>NUCLEOTIDE SEQUENCE [LARGE SCALE GENOMIC DNA]</scope>
    <source>
        <strain evidence="2 3">DSM 19216</strain>
    </source>
</reference>
<dbReference type="Proteomes" id="UP000095229">
    <property type="component" value="Unassembled WGS sequence"/>
</dbReference>
<dbReference type="PATRIC" id="fig|45071.6.peg.366"/>
<dbReference type="AlphaFoldDB" id="A0A1E5JPT5"/>
<accession>A0A1E5JPT5</accession>
<dbReference type="RefSeq" id="WP_058516275.1">
    <property type="nucleotide sequence ID" value="NZ_CAAAIE010000004.1"/>
</dbReference>
<sequence>MTSHIDDTPSEPTYTSTSYKVQYQKAKETPEQKLIRELETQLSEVQGKKGERHEHKANVIKAALDFLKEQDPMERQEKRRELTEAIRDNPKYDKALFSSKTKDLIDQVVNAHPDNSQSYNL</sequence>
<feature type="region of interest" description="Disordered" evidence="1">
    <location>
        <begin position="72"/>
        <end position="91"/>
    </location>
</feature>
<proteinExistence type="predicted"/>